<dbReference type="EMBL" id="GBXM01072936">
    <property type="protein sequence ID" value="JAH35641.1"/>
    <property type="molecule type" value="Transcribed_RNA"/>
</dbReference>
<organism evidence="1">
    <name type="scientific">Anguilla anguilla</name>
    <name type="common">European freshwater eel</name>
    <name type="synonym">Muraena anguilla</name>
    <dbReference type="NCBI Taxonomy" id="7936"/>
    <lineage>
        <taxon>Eukaryota</taxon>
        <taxon>Metazoa</taxon>
        <taxon>Chordata</taxon>
        <taxon>Craniata</taxon>
        <taxon>Vertebrata</taxon>
        <taxon>Euteleostomi</taxon>
        <taxon>Actinopterygii</taxon>
        <taxon>Neopterygii</taxon>
        <taxon>Teleostei</taxon>
        <taxon>Anguilliformes</taxon>
        <taxon>Anguillidae</taxon>
        <taxon>Anguilla</taxon>
    </lineage>
</organism>
<dbReference type="AlphaFoldDB" id="A0A0E9S2W8"/>
<protein>
    <submittedName>
        <fullName evidence="1">Uncharacterized protein</fullName>
    </submittedName>
</protein>
<sequence>MYGCFCCIRLLVSQLQIIGGKKILLSRVYHSAVRHYNDGQCDRSP</sequence>
<evidence type="ECO:0000313" key="1">
    <source>
        <dbReference type="EMBL" id="JAH35641.1"/>
    </source>
</evidence>
<reference evidence="1" key="1">
    <citation type="submission" date="2014-11" db="EMBL/GenBank/DDBJ databases">
        <authorList>
            <person name="Amaro Gonzalez C."/>
        </authorList>
    </citation>
    <scope>NUCLEOTIDE SEQUENCE</scope>
</reference>
<proteinExistence type="predicted"/>
<reference evidence="1" key="2">
    <citation type="journal article" date="2015" name="Fish Shellfish Immunol.">
        <title>Early steps in the European eel (Anguilla anguilla)-Vibrio vulnificus interaction in the gills: Role of the RtxA13 toxin.</title>
        <authorList>
            <person name="Callol A."/>
            <person name="Pajuelo D."/>
            <person name="Ebbesson L."/>
            <person name="Teles M."/>
            <person name="MacKenzie S."/>
            <person name="Amaro C."/>
        </authorList>
    </citation>
    <scope>NUCLEOTIDE SEQUENCE</scope>
</reference>
<accession>A0A0E9S2W8</accession>
<name>A0A0E9S2W8_ANGAN</name>